<organism evidence="1 2">
    <name type="scientific">Rhodnius prolixus</name>
    <name type="common">Triatomid bug</name>
    <dbReference type="NCBI Taxonomy" id="13249"/>
    <lineage>
        <taxon>Eukaryota</taxon>
        <taxon>Metazoa</taxon>
        <taxon>Ecdysozoa</taxon>
        <taxon>Arthropoda</taxon>
        <taxon>Hexapoda</taxon>
        <taxon>Insecta</taxon>
        <taxon>Pterygota</taxon>
        <taxon>Neoptera</taxon>
        <taxon>Paraneoptera</taxon>
        <taxon>Hemiptera</taxon>
        <taxon>Heteroptera</taxon>
        <taxon>Panheteroptera</taxon>
        <taxon>Cimicomorpha</taxon>
        <taxon>Reduviidae</taxon>
        <taxon>Triatominae</taxon>
        <taxon>Rhodnius</taxon>
    </lineage>
</organism>
<dbReference type="AlphaFoldDB" id="T1HMI9"/>
<dbReference type="Proteomes" id="UP000015103">
    <property type="component" value="Unassembled WGS sequence"/>
</dbReference>
<evidence type="ECO:0000313" key="1">
    <source>
        <dbReference type="EnsemblMetazoa" id="RPRC005263-PA"/>
    </source>
</evidence>
<dbReference type="VEuPathDB" id="VectorBase:RPRC005263"/>
<protein>
    <submittedName>
        <fullName evidence="1">Uncharacterized protein</fullName>
    </submittedName>
</protein>
<name>T1HMI9_RHOPR</name>
<dbReference type="EMBL" id="ACPB03002878">
    <property type="status" value="NOT_ANNOTATED_CDS"/>
    <property type="molecule type" value="Genomic_DNA"/>
</dbReference>
<dbReference type="HOGENOM" id="CLU_1171933_0_0_1"/>
<accession>T1HMI9</accession>
<proteinExistence type="predicted"/>
<reference evidence="1" key="1">
    <citation type="submission" date="2015-05" db="UniProtKB">
        <authorList>
            <consortium name="EnsemblMetazoa"/>
        </authorList>
    </citation>
    <scope>IDENTIFICATION</scope>
</reference>
<dbReference type="EnsemblMetazoa" id="RPRC005263-RA">
    <property type="protein sequence ID" value="RPRC005263-PA"/>
    <property type="gene ID" value="RPRC005263"/>
</dbReference>
<keyword evidence="2" id="KW-1185">Reference proteome</keyword>
<dbReference type="InParanoid" id="T1HMI9"/>
<evidence type="ECO:0000313" key="2">
    <source>
        <dbReference type="Proteomes" id="UP000015103"/>
    </source>
</evidence>
<sequence length="237" mass="26758">MNQIVTCSLVVVATTLMHTTLTDVYELTPLVCFEDGIHGAECSTSLRKISGAPSEYHWLKERSIIQVQGVTESNIVYTNVSIIYKNSSEITQLYVEPIGAGANIPHWLVQPQVPQTLMFPLHVKLAFIPYDPIDVKRKSKTPYLPVESFCQTSDSKSECRILHNSLLVFKSLDFRISMELQTLVSLLVEVEIVNEQALYNDSVQDYTSVIRRRYHSGRIARGITLRTLSASLPAWNQ</sequence>